<dbReference type="PANTHER" id="PTHR45809:SF3">
    <property type="entry name" value="VIRAL IAP-ASSOCIATED FACTOR HOMOLOG"/>
    <property type="match status" value="1"/>
</dbReference>
<evidence type="ECO:0000256" key="1">
    <source>
        <dbReference type="ARBA" id="ARBA00009686"/>
    </source>
</evidence>
<dbReference type="VEuPathDB" id="GiardiaDB:QR46_0012"/>
<dbReference type="InterPro" id="IPR036249">
    <property type="entry name" value="Thioredoxin-like_sf"/>
</dbReference>
<dbReference type="GO" id="GO:0005737">
    <property type="term" value="C:cytoplasm"/>
    <property type="evidence" value="ECO:0007669"/>
    <property type="project" value="TreeGrafter"/>
</dbReference>
<proteinExistence type="inferred from homology"/>
<protein>
    <submittedName>
        <fullName evidence="2">Phosducin family protein</fullName>
    </submittedName>
</protein>
<name>A0A132P0P3_GIAIN</name>
<accession>A0A132P0P3</accession>
<dbReference type="EMBL" id="JXTI01000001">
    <property type="protein sequence ID" value="KWX15874.1"/>
    <property type="molecule type" value="Genomic_DNA"/>
</dbReference>
<dbReference type="AlphaFoldDB" id="A0A132P0P3"/>
<dbReference type="GO" id="GO:0006457">
    <property type="term" value="P:protein folding"/>
    <property type="evidence" value="ECO:0007669"/>
    <property type="project" value="TreeGrafter"/>
</dbReference>
<comment type="caution">
    <text evidence="2">The sequence shown here is derived from an EMBL/GenBank/DDBJ whole genome shotgun (WGS) entry which is preliminary data.</text>
</comment>
<dbReference type="OrthoDB" id="45518at2759"/>
<dbReference type="Gene3D" id="3.40.30.10">
    <property type="entry name" value="Glutaredoxin"/>
    <property type="match status" value="1"/>
</dbReference>
<sequence>MQWKSRADAPNTTQWQDIFDKKVYGKTALDVYEEVNALQEQAEDLARHQAIRKEAVKRFETEPSSSDSLDLSEEDRAFMEDYKAKLVNKLMITRNECTEQATRFREITAEEYTAQTAGEASVMLLHDDSIRASVRTLEMLRRLSERYTRLRVVWIKAADACKGYPRELCPTIIIYLDGKPVRNFIGQEACGGSNTTMEYLETAIGAHLPLRDYTPKAVRDLQNETEEIIMAKLRIGK</sequence>
<gene>
    <name evidence="2" type="ORF">QR46_0012</name>
</gene>
<evidence type="ECO:0000313" key="3">
    <source>
        <dbReference type="Proteomes" id="UP000070089"/>
    </source>
</evidence>
<evidence type="ECO:0000313" key="2">
    <source>
        <dbReference type="EMBL" id="KWX15874.1"/>
    </source>
</evidence>
<dbReference type="Proteomes" id="UP000070089">
    <property type="component" value="Unassembled WGS sequence"/>
</dbReference>
<reference evidence="2 3" key="1">
    <citation type="journal article" date="2015" name="Mol. Biochem. Parasitol.">
        <title>Identification of polymorphic genes for use in assemblage B genotyping assays through comparative genomics of multiple assemblage B Giardia duodenalis isolates.</title>
        <authorList>
            <person name="Wielinga C."/>
            <person name="Thompson R.C."/>
            <person name="Monis P."/>
            <person name="Ryan U."/>
        </authorList>
    </citation>
    <scope>NUCLEOTIDE SEQUENCE [LARGE SCALE GENOMIC DNA]</scope>
    <source>
        <strain evidence="2 3">BAH15c1</strain>
    </source>
</reference>
<comment type="similarity">
    <text evidence="1">Belongs to the phosducin family.</text>
</comment>
<dbReference type="SUPFAM" id="SSF52833">
    <property type="entry name" value="Thioredoxin-like"/>
    <property type="match status" value="1"/>
</dbReference>
<dbReference type="PANTHER" id="PTHR45809">
    <property type="entry name" value="VIRAL IAP-ASSOCIATED FACTOR HOMOLOG"/>
    <property type="match status" value="1"/>
</dbReference>
<organism evidence="2 3">
    <name type="scientific">Giardia duodenalis assemblage B</name>
    <dbReference type="NCBI Taxonomy" id="1394984"/>
    <lineage>
        <taxon>Eukaryota</taxon>
        <taxon>Metamonada</taxon>
        <taxon>Diplomonadida</taxon>
        <taxon>Hexamitidae</taxon>
        <taxon>Giardiinae</taxon>
        <taxon>Giardia</taxon>
    </lineage>
</organism>
<dbReference type="InterPro" id="IPR051498">
    <property type="entry name" value="Phosducin-like_chap/apop_reg"/>
</dbReference>